<sequence length="164" mass="17194">MAAAARETAQQNQQKPSIAGLSNANKASYTPNASIVPMSTSSSSTATATASVIGPLKSDSAIVINGASINGSLVPAASMGHSGPDDERFQAFLASIRLQYEQQLQQQAEINKTIINVNVAASLAQTQLPKSDEIKDIEKPQENSVTKAQQIKQDAPNSPTCVDQ</sequence>
<organism evidence="2 3">
    <name type="scientific">Ditylenchus dipsaci</name>
    <dbReference type="NCBI Taxonomy" id="166011"/>
    <lineage>
        <taxon>Eukaryota</taxon>
        <taxon>Metazoa</taxon>
        <taxon>Ecdysozoa</taxon>
        <taxon>Nematoda</taxon>
        <taxon>Chromadorea</taxon>
        <taxon>Rhabditida</taxon>
        <taxon>Tylenchina</taxon>
        <taxon>Tylenchomorpha</taxon>
        <taxon>Sphaerularioidea</taxon>
        <taxon>Anguinidae</taxon>
        <taxon>Anguininae</taxon>
        <taxon>Ditylenchus</taxon>
    </lineage>
</organism>
<proteinExistence type="predicted"/>
<evidence type="ECO:0000313" key="3">
    <source>
        <dbReference type="WBParaSite" id="jg2767"/>
    </source>
</evidence>
<keyword evidence="2" id="KW-1185">Reference proteome</keyword>
<dbReference type="WBParaSite" id="jg2767">
    <property type="protein sequence ID" value="jg2767"/>
    <property type="gene ID" value="jg2767"/>
</dbReference>
<accession>A0A915E5H1</accession>
<feature type="compositionally biased region" description="Polar residues" evidence="1">
    <location>
        <begin position="142"/>
        <end position="164"/>
    </location>
</feature>
<evidence type="ECO:0000256" key="1">
    <source>
        <dbReference type="SAM" id="MobiDB-lite"/>
    </source>
</evidence>
<feature type="region of interest" description="Disordered" evidence="1">
    <location>
        <begin position="128"/>
        <end position="164"/>
    </location>
</feature>
<feature type="compositionally biased region" description="Basic and acidic residues" evidence="1">
    <location>
        <begin position="130"/>
        <end position="141"/>
    </location>
</feature>
<reference evidence="3" key="1">
    <citation type="submission" date="2022-11" db="UniProtKB">
        <authorList>
            <consortium name="WormBaseParasite"/>
        </authorList>
    </citation>
    <scope>IDENTIFICATION</scope>
</reference>
<protein>
    <submittedName>
        <fullName evidence="3">Uncharacterized protein</fullName>
    </submittedName>
</protein>
<dbReference type="Proteomes" id="UP000887574">
    <property type="component" value="Unplaced"/>
</dbReference>
<feature type="region of interest" description="Disordered" evidence="1">
    <location>
        <begin position="1"/>
        <end position="24"/>
    </location>
</feature>
<feature type="compositionally biased region" description="Polar residues" evidence="1">
    <location>
        <begin position="8"/>
        <end position="24"/>
    </location>
</feature>
<dbReference type="AlphaFoldDB" id="A0A915E5H1"/>
<name>A0A915E5H1_9BILA</name>
<evidence type="ECO:0000313" key="2">
    <source>
        <dbReference type="Proteomes" id="UP000887574"/>
    </source>
</evidence>